<keyword evidence="3" id="KW-1185">Reference proteome</keyword>
<protein>
    <submittedName>
        <fullName evidence="2">Dienelactone hydrolase</fullName>
    </submittedName>
</protein>
<dbReference type="Proteomes" id="UP000221168">
    <property type="component" value="Unassembled WGS sequence"/>
</dbReference>
<dbReference type="PANTHER" id="PTHR46623">
    <property type="entry name" value="CARBOXYMETHYLENEBUTENOLIDASE-RELATED"/>
    <property type="match status" value="1"/>
</dbReference>
<dbReference type="InterPro" id="IPR029058">
    <property type="entry name" value="AB_hydrolase_fold"/>
</dbReference>
<comment type="caution">
    <text evidence="2">The sequence shown here is derived from an EMBL/GenBank/DDBJ whole genome shotgun (WGS) entry which is preliminary data.</text>
</comment>
<dbReference type="InterPro" id="IPR002925">
    <property type="entry name" value="Dienelactn_hydro"/>
</dbReference>
<dbReference type="SUPFAM" id="SSF53474">
    <property type="entry name" value="alpha/beta-Hydrolases"/>
    <property type="match status" value="1"/>
</dbReference>
<reference evidence="2 3" key="1">
    <citation type="submission" date="2017-10" db="EMBL/GenBank/DDBJ databases">
        <title>Sedimentibacterium mangrovi gen. nov., sp. nov., a novel member of family Phyllobacteriacea isolated from mangrove sediment.</title>
        <authorList>
            <person name="Liao H."/>
            <person name="Tian Y."/>
        </authorList>
    </citation>
    <scope>NUCLEOTIDE SEQUENCE [LARGE SCALE GENOMIC DNA]</scope>
    <source>
        <strain evidence="2 3">X9-2-2</strain>
    </source>
</reference>
<gene>
    <name evidence="2" type="ORF">CSC94_07270</name>
</gene>
<dbReference type="Gene3D" id="3.40.50.1820">
    <property type="entry name" value="alpha/beta hydrolase"/>
    <property type="match status" value="1"/>
</dbReference>
<dbReference type="PANTHER" id="PTHR46623:SF10">
    <property type="entry name" value="CARBOXYMETHYLENEBUTENOLIDASE HOMOLOG"/>
    <property type="match status" value="1"/>
</dbReference>
<name>A0A2G1QPU4_9HYPH</name>
<dbReference type="GO" id="GO:0016787">
    <property type="term" value="F:hydrolase activity"/>
    <property type="evidence" value="ECO:0007669"/>
    <property type="project" value="UniProtKB-KW"/>
</dbReference>
<sequence>MHVKTLSIETAAGHCQAKLFLPDTPSPASVLFFMDAFGPRPSLDAMAGRLVGEGYAVLLPDLLYRCEDRSPFDAKTTFSDPERGPLLKSMLAATPQAVTIEDTAYFLRALDAEGLTGPVGVTGYCMGGARALNAASHYPDRIAAAASWHGGNLAGDIPDSPHLTADRVKGRIHVGVAGDDGSFPPDQSALFAKVYREAGVDYLLENYPTCRHGWCIPDHGVYDEPGAERHWKRLLTLFEETLKG</sequence>
<dbReference type="Pfam" id="PF01738">
    <property type="entry name" value="DLH"/>
    <property type="match status" value="1"/>
</dbReference>
<organism evidence="2 3">
    <name type="scientific">Zhengella mangrovi</name>
    <dbReference type="NCBI Taxonomy" id="1982044"/>
    <lineage>
        <taxon>Bacteria</taxon>
        <taxon>Pseudomonadati</taxon>
        <taxon>Pseudomonadota</taxon>
        <taxon>Alphaproteobacteria</taxon>
        <taxon>Hyphomicrobiales</taxon>
        <taxon>Notoacmeibacteraceae</taxon>
        <taxon>Zhengella</taxon>
    </lineage>
</organism>
<dbReference type="AlphaFoldDB" id="A0A2G1QPU4"/>
<evidence type="ECO:0000313" key="3">
    <source>
        <dbReference type="Proteomes" id="UP000221168"/>
    </source>
</evidence>
<dbReference type="OrthoDB" id="9787933at2"/>
<accession>A0A2G1QPU4</accession>
<feature type="domain" description="Dienelactone hydrolase" evidence="1">
    <location>
        <begin position="17"/>
        <end position="241"/>
    </location>
</feature>
<evidence type="ECO:0000313" key="2">
    <source>
        <dbReference type="EMBL" id="PHP67499.1"/>
    </source>
</evidence>
<dbReference type="RefSeq" id="WP_099305436.1">
    <property type="nucleotide sequence ID" value="NZ_PDVP01000003.1"/>
</dbReference>
<keyword evidence="2" id="KW-0378">Hydrolase</keyword>
<dbReference type="EMBL" id="PDVP01000003">
    <property type="protein sequence ID" value="PHP67499.1"/>
    <property type="molecule type" value="Genomic_DNA"/>
</dbReference>
<proteinExistence type="predicted"/>
<evidence type="ECO:0000259" key="1">
    <source>
        <dbReference type="Pfam" id="PF01738"/>
    </source>
</evidence>
<dbReference type="InterPro" id="IPR051049">
    <property type="entry name" value="Dienelactone_hydrolase-like"/>
</dbReference>